<organism evidence="2">
    <name type="scientific">hydrothermal vent metagenome</name>
    <dbReference type="NCBI Taxonomy" id="652676"/>
    <lineage>
        <taxon>unclassified sequences</taxon>
        <taxon>metagenomes</taxon>
        <taxon>ecological metagenomes</taxon>
    </lineage>
</organism>
<evidence type="ECO:0000313" key="2">
    <source>
        <dbReference type="EMBL" id="VAX15571.1"/>
    </source>
</evidence>
<dbReference type="EMBL" id="UOGB01000024">
    <property type="protein sequence ID" value="VAX15571.1"/>
    <property type="molecule type" value="Genomic_DNA"/>
</dbReference>
<dbReference type="InterPro" id="IPR041215">
    <property type="entry name" value="FlgO_dom"/>
</dbReference>
<name>A0A3B1BM11_9ZZZZ</name>
<sequence length="182" mass="20041">MLKIIRNFAISALAVVTLASCVVNGQYSAPHKGKDLFGAAHMVSDLRDQLRHPEVINQPVVVTTFVDLNNLNKSSIFGRVLAEEVLNELHQAGFTVSEIRKGKDIFIRQELGELILSRDAREVLGKSSARAILAGTYVATEKSIIINARLIDVNSPLILSSSSYTLKMNKEFEKMLTGESPF</sequence>
<dbReference type="PROSITE" id="PS51257">
    <property type="entry name" value="PROKAR_LIPOPROTEIN"/>
    <property type="match status" value="1"/>
</dbReference>
<reference evidence="2" key="1">
    <citation type="submission" date="2018-06" db="EMBL/GenBank/DDBJ databases">
        <authorList>
            <person name="Zhirakovskaya E."/>
        </authorList>
    </citation>
    <scope>NUCLEOTIDE SEQUENCE</scope>
</reference>
<dbReference type="AlphaFoldDB" id="A0A3B1BM11"/>
<gene>
    <name evidence="2" type="ORF">MNBD_NITROSPINAE03-677</name>
</gene>
<feature type="domain" description="FlgO" evidence="1">
    <location>
        <begin position="42"/>
        <end position="170"/>
    </location>
</feature>
<proteinExistence type="predicted"/>
<dbReference type="Pfam" id="PF17680">
    <property type="entry name" value="FlgO"/>
    <property type="match status" value="1"/>
</dbReference>
<protein>
    <recommendedName>
        <fullName evidence="1">FlgO domain-containing protein</fullName>
    </recommendedName>
</protein>
<evidence type="ECO:0000259" key="1">
    <source>
        <dbReference type="Pfam" id="PF17680"/>
    </source>
</evidence>
<accession>A0A3B1BM11</accession>